<evidence type="ECO:0000259" key="1">
    <source>
        <dbReference type="Pfam" id="PF00685"/>
    </source>
</evidence>
<dbReference type="AlphaFoldDB" id="A0A9N8H8E2"/>
<reference evidence="2" key="1">
    <citation type="submission" date="2020-06" db="EMBL/GenBank/DDBJ databases">
        <authorList>
            <consortium name="Plant Systems Biology data submission"/>
        </authorList>
    </citation>
    <scope>NUCLEOTIDE SEQUENCE</scope>
    <source>
        <strain evidence="2">D6</strain>
    </source>
</reference>
<protein>
    <recommendedName>
        <fullName evidence="1">Sulfotransferase domain-containing protein</fullName>
    </recommendedName>
</protein>
<organism evidence="2 3">
    <name type="scientific">Seminavis robusta</name>
    <dbReference type="NCBI Taxonomy" id="568900"/>
    <lineage>
        <taxon>Eukaryota</taxon>
        <taxon>Sar</taxon>
        <taxon>Stramenopiles</taxon>
        <taxon>Ochrophyta</taxon>
        <taxon>Bacillariophyta</taxon>
        <taxon>Bacillariophyceae</taxon>
        <taxon>Bacillariophycidae</taxon>
        <taxon>Naviculales</taxon>
        <taxon>Naviculaceae</taxon>
        <taxon>Seminavis</taxon>
    </lineage>
</organism>
<accession>A0A9N8H8E2</accession>
<comment type="caution">
    <text evidence="2">The sequence shown here is derived from an EMBL/GenBank/DDBJ whole genome shotgun (WGS) entry which is preliminary data.</text>
</comment>
<dbReference type="Gene3D" id="3.40.50.300">
    <property type="entry name" value="P-loop containing nucleotide triphosphate hydrolases"/>
    <property type="match status" value="1"/>
</dbReference>
<dbReference type="OrthoDB" id="48512at2759"/>
<evidence type="ECO:0000313" key="3">
    <source>
        <dbReference type="Proteomes" id="UP001153069"/>
    </source>
</evidence>
<sequence>MIVSAKKPKRRCCSRCLPLACLLLILLLVSFWTLPILFPLDEDLVVPSNNGVVETNSILQISAPPPAEKVTAGEELKSLIDARSAEIEQTKRLPGNYPPLSSLVVATHRQQQEGEDKSKVSLKVIGDVQFLLDYAIVGFSKCGTTTLLKWIRRDNNVRTFKREIHEIVNDNPGRLVERLYLNLLDNPFNTTSTASKPFLQGFKNPEILQVPMALRHVDTYWPETKLIISVRNPLKWFRSFYNFRLTIGHLKQVGTDPTALIGHCGRGNNQILCTHMGAFHVKLFRLGKTDMSSKEELDLIQPYLAPPGDDGSRDQDIWDHIHQKVSTATSIPKMKNKVFFLDLRQLSDSNRTRSKIFRRDLEKFLGLRHELTPVFRARPFKQLELTLDEESKRHKIQSICDPQYLPLQQELFPMAQKASLWIRNFFLKSPDVVVSSPDHLEELLETWMHNPCDDNQQEKEDASEIAE</sequence>
<dbReference type="GO" id="GO:0008146">
    <property type="term" value="F:sulfotransferase activity"/>
    <property type="evidence" value="ECO:0007669"/>
    <property type="project" value="InterPro"/>
</dbReference>
<name>A0A9N8H8E2_9STRA</name>
<proteinExistence type="predicted"/>
<dbReference type="Proteomes" id="UP001153069">
    <property type="component" value="Unassembled WGS sequence"/>
</dbReference>
<gene>
    <name evidence="2" type="ORF">SEMRO_89_G046890.1</name>
</gene>
<feature type="domain" description="Sulfotransferase" evidence="1">
    <location>
        <begin position="134"/>
        <end position="255"/>
    </location>
</feature>
<dbReference type="InterPro" id="IPR000863">
    <property type="entry name" value="Sulfotransferase_dom"/>
</dbReference>
<dbReference type="EMBL" id="CAICTM010000088">
    <property type="protein sequence ID" value="CAB9500668.1"/>
    <property type="molecule type" value="Genomic_DNA"/>
</dbReference>
<dbReference type="SUPFAM" id="SSF52540">
    <property type="entry name" value="P-loop containing nucleoside triphosphate hydrolases"/>
    <property type="match status" value="1"/>
</dbReference>
<keyword evidence="3" id="KW-1185">Reference proteome</keyword>
<evidence type="ECO:0000313" key="2">
    <source>
        <dbReference type="EMBL" id="CAB9500668.1"/>
    </source>
</evidence>
<dbReference type="InterPro" id="IPR027417">
    <property type="entry name" value="P-loop_NTPase"/>
</dbReference>
<dbReference type="Pfam" id="PF00685">
    <property type="entry name" value="Sulfotransfer_1"/>
    <property type="match status" value="1"/>
</dbReference>